<dbReference type="InterPro" id="IPR036874">
    <property type="entry name" value="Carbonic_anhydrase_sf"/>
</dbReference>
<proteinExistence type="inferred from homology"/>
<evidence type="ECO:0000256" key="6">
    <source>
        <dbReference type="ARBA" id="ARBA00048348"/>
    </source>
</evidence>
<dbReference type="EC" id="4.2.1.1" evidence="2"/>
<evidence type="ECO:0000313" key="8">
    <source>
        <dbReference type="Proteomes" id="UP001501094"/>
    </source>
</evidence>
<dbReference type="PANTHER" id="PTHR11002">
    <property type="entry name" value="CARBONIC ANHYDRASE"/>
    <property type="match status" value="1"/>
</dbReference>
<evidence type="ECO:0000313" key="7">
    <source>
        <dbReference type="EMBL" id="GAA1852635.1"/>
    </source>
</evidence>
<comment type="similarity">
    <text evidence="1">Belongs to the beta-class carbonic anhydrase family.</text>
</comment>
<evidence type="ECO:0000256" key="1">
    <source>
        <dbReference type="ARBA" id="ARBA00006217"/>
    </source>
</evidence>
<comment type="caution">
    <text evidence="7">The sequence shown here is derived from an EMBL/GenBank/DDBJ whole genome shotgun (WGS) entry which is preliminary data.</text>
</comment>
<sequence length="226" mass="23464">MTGTMIGAGEIERLTPQAAWTRLRTGNERFVADAPTHPFQNAARRAELKAAQHPHTVIFGCSDSRVAAEIIFDQGLGDVFVVRTAGHVLDTTVIGSIEYGVDLLGASLVVVLGHDSCGAVAAAAHTLATGEQQSGFVRAVVDRVIPSIVNITAGDPGIDVAALSDQDVLRREHVKHTVGMLHAYSAGLASAVAAGRCAVVGVEYDLADGAAKLIHTLGDVGEEPAE</sequence>
<dbReference type="Proteomes" id="UP001501094">
    <property type="component" value="Unassembled WGS sequence"/>
</dbReference>
<keyword evidence="8" id="KW-1185">Reference proteome</keyword>
<dbReference type="CDD" id="cd03378">
    <property type="entry name" value="beta_CA_cladeC"/>
    <property type="match status" value="1"/>
</dbReference>
<gene>
    <name evidence="7" type="ORF">GCM10009751_06530</name>
</gene>
<dbReference type="Pfam" id="PF00484">
    <property type="entry name" value="Pro_CA"/>
    <property type="match status" value="1"/>
</dbReference>
<protein>
    <recommendedName>
        <fullName evidence="2">carbonic anhydrase</fullName>
        <ecNumber evidence="2">4.2.1.1</ecNumber>
    </recommendedName>
</protein>
<evidence type="ECO:0000256" key="4">
    <source>
        <dbReference type="ARBA" id="ARBA00023239"/>
    </source>
</evidence>
<dbReference type="SUPFAM" id="SSF53056">
    <property type="entry name" value="beta-carbonic anhydrase, cab"/>
    <property type="match status" value="1"/>
</dbReference>
<organism evidence="7 8">
    <name type="scientific">Myceligenerans crystallogenes</name>
    <dbReference type="NCBI Taxonomy" id="316335"/>
    <lineage>
        <taxon>Bacteria</taxon>
        <taxon>Bacillati</taxon>
        <taxon>Actinomycetota</taxon>
        <taxon>Actinomycetes</taxon>
        <taxon>Micrococcales</taxon>
        <taxon>Promicromonosporaceae</taxon>
        <taxon>Myceligenerans</taxon>
    </lineage>
</organism>
<evidence type="ECO:0000256" key="5">
    <source>
        <dbReference type="ARBA" id="ARBA00024993"/>
    </source>
</evidence>
<comment type="function">
    <text evidence="5">Catalyzes the reversible hydration of carbon dioxide to form bicarbonate.</text>
</comment>
<dbReference type="Gene3D" id="3.40.1050.10">
    <property type="entry name" value="Carbonic anhydrase"/>
    <property type="match status" value="1"/>
</dbReference>
<comment type="catalytic activity">
    <reaction evidence="6">
        <text>hydrogencarbonate + H(+) = CO2 + H2O</text>
        <dbReference type="Rhea" id="RHEA:10748"/>
        <dbReference type="ChEBI" id="CHEBI:15377"/>
        <dbReference type="ChEBI" id="CHEBI:15378"/>
        <dbReference type="ChEBI" id="CHEBI:16526"/>
        <dbReference type="ChEBI" id="CHEBI:17544"/>
        <dbReference type="EC" id="4.2.1.1"/>
    </reaction>
</comment>
<dbReference type="PROSITE" id="PS00704">
    <property type="entry name" value="PROK_CO2_ANHYDRASE_1"/>
    <property type="match status" value="1"/>
</dbReference>
<dbReference type="EMBL" id="BAAANL010000001">
    <property type="protein sequence ID" value="GAA1852635.1"/>
    <property type="molecule type" value="Genomic_DNA"/>
</dbReference>
<evidence type="ECO:0000256" key="3">
    <source>
        <dbReference type="ARBA" id="ARBA00022833"/>
    </source>
</evidence>
<accession>A0ABN2N904</accession>
<evidence type="ECO:0000256" key="2">
    <source>
        <dbReference type="ARBA" id="ARBA00012925"/>
    </source>
</evidence>
<dbReference type="InterPro" id="IPR001765">
    <property type="entry name" value="Carbonic_anhydrase"/>
</dbReference>
<dbReference type="SMART" id="SM00947">
    <property type="entry name" value="Pro_CA"/>
    <property type="match status" value="1"/>
</dbReference>
<reference evidence="7 8" key="1">
    <citation type="journal article" date="2019" name="Int. J. Syst. Evol. Microbiol.">
        <title>The Global Catalogue of Microorganisms (GCM) 10K type strain sequencing project: providing services to taxonomists for standard genome sequencing and annotation.</title>
        <authorList>
            <consortium name="The Broad Institute Genomics Platform"/>
            <consortium name="The Broad Institute Genome Sequencing Center for Infectious Disease"/>
            <person name="Wu L."/>
            <person name="Ma J."/>
        </authorList>
    </citation>
    <scope>NUCLEOTIDE SEQUENCE [LARGE SCALE GENOMIC DNA]</scope>
    <source>
        <strain evidence="7 8">JCM 14326</strain>
    </source>
</reference>
<dbReference type="InterPro" id="IPR015892">
    <property type="entry name" value="Carbonic_anhydrase_CS"/>
</dbReference>
<keyword evidence="4" id="KW-0456">Lyase</keyword>
<keyword evidence="3" id="KW-0862">Zinc</keyword>
<dbReference type="PANTHER" id="PTHR11002:SF79">
    <property type="entry name" value="CARBONIC ANHYDRASE 2"/>
    <property type="match status" value="1"/>
</dbReference>
<dbReference type="RefSeq" id="WP_344099451.1">
    <property type="nucleotide sequence ID" value="NZ_BAAANL010000001.1"/>
</dbReference>
<name>A0ABN2N904_9MICO</name>